<dbReference type="RefSeq" id="WP_119587964.1">
    <property type="nucleotide sequence ID" value="NZ_CAWODQ010000029.1"/>
</dbReference>
<gene>
    <name evidence="1" type="ORF">D2V07_16260</name>
</gene>
<proteinExistence type="predicted"/>
<dbReference type="InterPro" id="IPR036397">
    <property type="entry name" value="RNaseH_sf"/>
</dbReference>
<dbReference type="InterPro" id="IPR012337">
    <property type="entry name" value="RNaseH-like_sf"/>
</dbReference>
<dbReference type="AlphaFoldDB" id="A0A418NNP9"/>
<dbReference type="SUPFAM" id="SSF53098">
    <property type="entry name" value="Ribonuclease H-like"/>
    <property type="match status" value="1"/>
</dbReference>
<dbReference type="OrthoDB" id="6687915at2"/>
<dbReference type="Proteomes" id="UP000286576">
    <property type="component" value="Unassembled WGS sequence"/>
</dbReference>
<evidence type="ECO:0000313" key="1">
    <source>
        <dbReference type="EMBL" id="RIV83653.1"/>
    </source>
</evidence>
<reference evidence="1 2" key="1">
    <citation type="submission" date="2018-08" db="EMBL/GenBank/DDBJ databases">
        <title>Erythrobacter zhengii sp.nov., a bacterium isolated from deep-sea sediment.</title>
        <authorList>
            <person name="Fang C."/>
            <person name="Wu Y.-H."/>
            <person name="Sun C."/>
            <person name="Wang H."/>
            <person name="Cheng H."/>
            <person name="Meng F.-X."/>
            <person name="Wang C.-S."/>
            <person name="Xu X.-W."/>
        </authorList>
    </citation>
    <scope>NUCLEOTIDE SEQUENCE [LARGE SCALE GENOMIC DNA]</scope>
    <source>
        <strain evidence="1 2">V18</strain>
    </source>
</reference>
<name>A0A418NNP9_9SPHN</name>
<organism evidence="1 2">
    <name type="scientific">Aurantiacibacter zhengii</name>
    <dbReference type="NCBI Taxonomy" id="2307003"/>
    <lineage>
        <taxon>Bacteria</taxon>
        <taxon>Pseudomonadati</taxon>
        <taxon>Pseudomonadota</taxon>
        <taxon>Alphaproteobacteria</taxon>
        <taxon>Sphingomonadales</taxon>
        <taxon>Erythrobacteraceae</taxon>
        <taxon>Aurantiacibacter</taxon>
    </lineage>
</organism>
<dbReference type="Gene3D" id="3.30.420.10">
    <property type="entry name" value="Ribonuclease H-like superfamily/Ribonuclease H"/>
    <property type="match status" value="1"/>
</dbReference>
<comment type="caution">
    <text evidence="1">The sequence shown here is derived from an EMBL/GenBank/DDBJ whole genome shotgun (WGS) entry which is preliminary data.</text>
</comment>
<keyword evidence="2" id="KW-1185">Reference proteome</keyword>
<evidence type="ECO:0000313" key="2">
    <source>
        <dbReference type="Proteomes" id="UP000286576"/>
    </source>
</evidence>
<dbReference type="GO" id="GO:0003676">
    <property type="term" value="F:nucleic acid binding"/>
    <property type="evidence" value="ECO:0007669"/>
    <property type="project" value="InterPro"/>
</dbReference>
<sequence length="163" mass="18648">MRYYIDTEFNGTGGQLLSIALVREDGEAFYEVLHAHELVVPWVKEHVVPFFEKEPVDRLTAVKKMQKFLRKDSGPHVFIADWPEDFVHFNTMLLRDHGKRNDPFRYACLLLNLPGFDTALASRTPHNALEDARALAHYVELHMAGKTDDMAPEDLALVRKACA</sequence>
<protein>
    <submittedName>
        <fullName evidence="1">Uncharacterized protein</fullName>
    </submittedName>
</protein>
<accession>A0A418NNP9</accession>
<dbReference type="EMBL" id="QXFL01000009">
    <property type="protein sequence ID" value="RIV83653.1"/>
    <property type="molecule type" value="Genomic_DNA"/>
</dbReference>